<reference evidence="6 7" key="1">
    <citation type="journal article" date="2018" name="Mol. Biol. Evol.">
        <title>Broad Genomic Sampling Reveals a Smut Pathogenic Ancestry of the Fungal Clade Ustilaginomycotina.</title>
        <authorList>
            <person name="Kijpornyongpan T."/>
            <person name="Mondo S.J."/>
            <person name="Barry K."/>
            <person name="Sandor L."/>
            <person name="Lee J."/>
            <person name="Lipzen A."/>
            <person name="Pangilinan J."/>
            <person name="LaButti K."/>
            <person name="Hainaut M."/>
            <person name="Henrissat B."/>
            <person name="Grigoriev I.V."/>
            <person name="Spatafora J.W."/>
            <person name="Aime M.C."/>
        </authorList>
    </citation>
    <scope>NUCLEOTIDE SEQUENCE [LARGE SCALE GENOMIC DNA]</scope>
    <source>
        <strain evidence="6 7">MCA 3882</strain>
    </source>
</reference>
<dbReference type="Pfam" id="PF00400">
    <property type="entry name" value="WD40"/>
    <property type="match status" value="2"/>
</dbReference>
<accession>A0A316V6Y4</accession>
<gene>
    <name evidence="6" type="ORF">FA14DRAFT_125283</name>
</gene>
<dbReference type="SMART" id="SM00320">
    <property type="entry name" value="WD40"/>
    <property type="match status" value="4"/>
</dbReference>
<evidence type="ECO:0000256" key="1">
    <source>
        <dbReference type="ARBA" id="ARBA00022574"/>
    </source>
</evidence>
<evidence type="ECO:0000256" key="3">
    <source>
        <dbReference type="ARBA" id="ARBA00022942"/>
    </source>
</evidence>
<keyword evidence="2" id="KW-0677">Repeat</keyword>
<dbReference type="InterPro" id="IPR001680">
    <property type="entry name" value="WD40_rpt"/>
</dbReference>
<comment type="similarity">
    <text evidence="4">Belongs to the WD repeat PAAF1/RPN14 family.</text>
</comment>
<protein>
    <submittedName>
        <fullName evidence="6">WD40 repeat-like protein</fullName>
    </submittedName>
</protein>
<dbReference type="InterPro" id="IPR051179">
    <property type="entry name" value="WD_repeat_multifunction"/>
</dbReference>
<dbReference type="PROSITE" id="PS50294">
    <property type="entry name" value="WD_REPEATS_REGION"/>
    <property type="match status" value="1"/>
</dbReference>
<keyword evidence="3" id="KW-0647">Proteasome</keyword>
<dbReference type="AlphaFoldDB" id="A0A316V6Y4"/>
<dbReference type="STRING" id="1280837.A0A316V6Y4"/>
<feature type="repeat" description="WD" evidence="5">
    <location>
        <begin position="210"/>
        <end position="244"/>
    </location>
</feature>
<organism evidence="6 7">
    <name type="scientific">Meira miltonrushii</name>
    <dbReference type="NCBI Taxonomy" id="1280837"/>
    <lineage>
        <taxon>Eukaryota</taxon>
        <taxon>Fungi</taxon>
        <taxon>Dikarya</taxon>
        <taxon>Basidiomycota</taxon>
        <taxon>Ustilaginomycotina</taxon>
        <taxon>Exobasidiomycetes</taxon>
        <taxon>Exobasidiales</taxon>
        <taxon>Brachybasidiaceae</taxon>
        <taxon>Meira</taxon>
    </lineage>
</organism>
<dbReference type="PANTHER" id="PTHR19857:SF19">
    <property type="entry name" value="26S PROTEASOME REGULATORY SUBUNIT RPN14"/>
    <property type="match status" value="1"/>
</dbReference>
<evidence type="ECO:0000256" key="5">
    <source>
        <dbReference type="PROSITE-ProRule" id="PRU00221"/>
    </source>
</evidence>
<evidence type="ECO:0000313" key="6">
    <source>
        <dbReference type="EMBL" id="PWN33357.1"/>
    </source>
</evidence>
<proteinExistence type="inferred from homology"/>
<evidence type="ECO:0000256" key="2">
    <source>
        <dbReference type="ARBA" id="ARBA00022737"/>
    </source>
</evidence>
<sequence>MTREQDQQSTSKDVCLPYVTLQPDFAQVYTDVSQGLHTAERAWLSVYCMNAPKASIHAKLMLTHNRDAANGGVDVDLESSSKSQLSIRRAEESRLDFSVASTSKNGSLMANTTKASITLPETRIRIPKRTLGPIVKGSIGVSAFDISDAGNDLYVAGGADGQAHIGRLGTGSEARPAGTSAVGSDDIETIAQRRMQERAEQRSITSKTYLKGHVGDIRSAKFFPSGEVVLTTSSDCTARVFGIDGQNPRTLKGHRRAILDSDFIDRGKQVLTASMDGTTRLWDVSEGKQLSSFGSQNYSGVNRVKLDTSNSSSKFFFTGLSNGTVEAFDTSSKTAQLKIGKVQFPSGPAPQASDSWKQIWSGSIESMDISADRHALLLGCGNGITLLHDMRMLSNNVSESEDVGSKSLLGSWQRNGAAINDVQFVNGGKEALFATSDGTPYRCDLGQTDSHDLSPRVLEEYNGWDVDNVEICRFDQTRSRVWLAGADGMVRMY</sequence>
<feature type="repeat" description="WD" evidence="5">
    <location>
        <begin position="251"/>
        <end position="292"/>
    </location>
</feature>
<dbReference type="OrthoDB" id="10257301at2759"/>
<dbReference type="PROSITE" id="PS00678">
    <property type="entry name" value="WD_REPEATS_1"/>
    <property type="match status" value="1"/>
</dbReference>
<dbReference type="RefSeq" id="XP_025353659.1">
    <property type="nucleotide sequence ID" value="XM_025496696.1"/>
</dbReference>
<dbReference type="InterPro" id="IPR036322">
    <property type="entry name" value="WD40_repeat_dom_sf"/>
</dbReference>
<dbReference type="EMBL" id="KZ819604">
    <property type="protein sequence ID" value="PWN33357.1"/>
    <property type="molecule type" value="Genomic_DNA"/>
</dbReference>
<evidence type="ECO:0000313" key="7">
    <source>
        <dbReference type="Proteomes" id="UP000245771"/>
    </source>
</evidence>
<keyword evidence="7" id="KW-1185">Reference proteome</keyword>
<dbReference type="Proteomes" id="UP000245771">
    <property type="component" value="Unassembled WGS sequence"/>
</dbReference>
<dbReference type="GeneID" id="37018477"/>
<dbReference type="PANTHER" id="PTHR19857">
    <property type="entry name" value="MITOCHONDRIAL DIVISION PROTEIN 1-RELATED"/>
    <property type="match status" value="1"/>
</dbReference>
<dbReference type="InterPro" id="IPR019775">
    <property type="entry name" value="WD40_repeat_CS"/>
</dbReference>
<dbReference type="SUPFAM" id="SSF50978">
    <property type="entry name" value="WD40 repeat-like"/>
    <property type="match status" value="1"/>
</dbReference>
<dbReference type="Gene3D" id="2.130.10.10">
    <property type="entry name" value="YVTN repeat-like/Quinoprotein amine dehydrogenase"/>
    <property type="match status" value="2"/>
</dbReference>
<evidence type="ECO:0000256" key="4">
    <source>
        <dbReference type="ARBA" id="ARBA00038321"/>
    </source>
</evidence>
<dbReference type="PROSITE" id="PS50082">
    <property type="entry name" value="WD_REPEATS_2"/>
    <property type="match status" value="2"/>
</dbReference>
<dbReference type="InterPro" id="IPR015943">
    <property type="entry name" value="WD40/YVTN_repeat-like_dom_sf"/>
</dbReference>
<dbReference type="GO" id="GO:0000502">
    <property type="term" value="C:proteasome complex"/>
    <property type="evidence" value="ECO:0007669"/>
    <property type="project" value="UniProtKB-KW"/>
</dbReference>
<keyword evidence="1 5" id="KW-0853">WD repeat</keyword>
<name>A0A316V6Y4_9BASI</name>
<dbReference type="InParanoid" id="A0A316V6Y4"/>